<gene>
    <name evidence="2" type="ORF">L195_g057360</name>
</gene>
<protein>
    <submittedName>
        <fullName evidence="2">Uncharacterized protein</fullName>
    </submittedName>
</protein>
<proteinExistence type="predicted"/>
<feature type="non-terminal residue" evidence="2">
    <location>
        <position position="1"/>
    </location>
</feature>
<sequence>AEEVSKVDWFVMRFRDDGEIRSVHDSGFEVMCGMEEGRCLCDSRSGGVVGGGGKRKRRLVEDGTTTTRRRR</sequence>
<evidence type="ECO:0000256" key="1">
    <source>
        <dbReference type="SAM" id="MobiDB-lite"/>
    </source>
</evidence>
<dbReference type="EMBL" id="ASHM01113130">
    <property type="protein sequence ID" value="PNX70405.1"/>
    <property type="molecule type" value="Genomic_DNA"/>
</dbReference>
<accession>A0A2K3KVV9</accession>
<feature type="region of interest" description="Disordered" evidence="1">
    <location>
        <begin position="45"/>
        <end position="71"/>
    </location>
</feature>
<evidence type="ECO:0000313" key="3">
    <source>
        <dbReference type="Proteomes" id="UP000236291"/>
    </source>
</evidence>
<dbReference type="Proteomes" id="UP000236291">
    <property type="component" value="Unassembled WGS sequence"/>
</dbReference>
<name>A0A2K3KVV9_TRIPR</name>
<evidence type="ECO:0000313" key="2">
    <source>
        <dbReference type="EMBL" id="PNX70405.1"/>
    </source>
</evidence>
<organism evidence="2 3">
    <name type="scientific">Trifolium pratense</name>
    <name type="common">Red clover</name>
    <dbReference type="NCBI Taxonomy" id="57577"/>
    <lineage>
        <taxon>Eukaryota</taxon>
        <taxon>Viridiplantae</taxon>
        <taxon>Streptophyta</taxon>
        <taxon>Embryophyta</taxon>
        <taxon>Tracheophyta</taxon>
        <taxon>Spermatophyta</taxon>
        <taxon>Magnoliopsida</taxon>
        <taxon>eudicotyledons</taxon>
        <taxon>Gunneridae</taxon>
        <taxon>Pentapetalae</taxon>
        <taxon>rosids</taxon>
        <taxon>fabids</taxon>
        <taxon>Fabales</taxon>
        <taxon>Fabaceae</taxon>
        <taxon>Papilionoideae</taxon>
        <taxon>50 kb inversion clade</taxon>
        <taxon>NPAAA clade</taxon>
        <taxon>Hologalegina</taxon>
        <taxon>IRL clade</taxon>
        <taxon>Trifolieae</taxon>
        <taxon>Trifolium</taxon>
    </lineage>
</organism>
<dbReference type="AlphaFoldDB" id="A0A2K3KVV9"/>
<comment type="caution">
    <text evidence="2">The sequence shown here is derived from an EMBL/GenBank/DDBJ whole genome shotgun (WGS) entry which is preliminary data.</text>
</comment>
<reference evidence="2 3" key="1">
    <citation type="journal article" date="2014" name="Am. J. Bot.">
        <title>Genome assembly and annotation for red clover (Trifolium pratense; Fabaceae).</title>
        <authorList>
            <person name="Istvanek J."/>
            <person name="Jaros M."/>
            <person name="Krenek A."/>
            <person name="Repkova J."/>
        </authorList>
    </citation>
    <scope>NUCLEOTIDE SEQUENCE [LARGE SCALE GENOMIC DNA]</scope>
    <source>
        <strain evidence="3">cv. Tatra</strain>
        <tissue evidence="2">Young leaves</tissue>
    </source>
</reference>
<reference evidence="2 3" key="2">
    <citation type="journal article" date="2017" name="Front. Plant Sci.">
        <title>Gene Classification and Mining of Molecular Markers Useful in Red Clover (Trifolium pratense) Breeding.</title>
        <authorList>
            <person name="Istvanek J."/>
            <person name="Dluhosova J."/>
            <person name="Dluhos P."/>
            <person name="Patkova L."/>
            <person name="Nedelnik J."/>
            <person name="Repkova J."/>
        </authorList>
    </citation>
    <scope>NUCLEOTIDE SEQUENCE [LARGE SCALE GENOMIC DNA]</scope>
    <source>
        <strain evidence="3">cv. Tatra</strain>
        <tissue evidence="2">Young leaves</tissue>
    </source>
</reference>